<proteinExistence type="predicted"/>
<sequence length="248" mass="27826">MQAYVSGLTETQEDRYENSQNRASLFALERKNPVEKQLIKGSVVQRHRHVINSNFIVYSESSRARVESISIVMNVEKKNHEQEYPVCATLLAFAVIQVVSIESKPIGLNLYVSGHQNPSELINVHPQLLQYQNSPFYSHNVAVNAIPAVIGYGKPSISHLPAYNIYYGTPVYDFRIPLNTYYPLLKPIQPGEPPKSRPPSTTTVKPADESDEDAIEKLDTKVEPEKKTKNSNGNEENTGDDSITIETI</sequence>
<name>A0A833RQR2_9HYME</name>
<reference evidence="2" key="1">
    <citation type="submission" date="2019-11" db="EMBL/GenBank/DDBJ databases">
        <title>The nuclear and mitochondrial genomes of Frieseomelitta varia - a highly eusocial stingless bee (Meliponini) with a permanently sterile worker caste.</title>
        <authorList>
            <person name="Freitas F.C.P."/>
            <person name="Lourenco A.P."/>
            <person name="Nunes F.M.F."/>
            <person name="Paschoal A.R."/>
            <person name="Abreu F.C.P."/>
            <person name="Barbin F.O."/>
            <person name="Bataglia L."/>
            <person name="Cardoso-Junior C.A.M."/>
            <person name="Cervoni M.S."/>
            <person name="Silva S.R."/>
            <person name="Dalarmi F."/>
            <person name="Del Lama M.A."/>
            <person name="Depintor T.S."/>
            <person name="Ferreira K.M."/>
            <person name="Goria P.S."/>
            <person name="Jaskot M.C."/>
            <person name="Lago D.C."/>
            <person name="Luna-Lucena D."/>
            <person name="Moda L.M."/>
            <person name="Nascimento L."/>
            <person name="Pedrino M."/>
            <person name="Rabico F.O."/>
            <person name="Sanches F.C."/>
            <person name="Santos D.E."/>
            <person name="Santos C.G."/>
            <person name="Vieira J."/>
            <person name="Lopes T.F."/>
            <person name="Barchuk A.R."/>
            <person name="Hartfelder K."/>
            <person name="Simoes Z.L.P."/>
            <person name="Bitondi M.M.G."/>
            <person name="Pinheiro D.G."/>
        </authorList>
    </citation>
    <scope>NUCLEOTIDE SEQUENCE</scope>
    <source>
        <strain evidence="2">USP_RPSP 00005682</strain>
        <tissue evidence="2">Whole individual</tissue>
    </source>
</reference>
<feature type="compositionally biased region" description="Polar residues" evidence="1">
    <location>
        <begin position="230"/>
        <end position="248"/>
    </location>
</feature>
<evidence type="ECO:0000313" key="3">
    <source>
        <dbReference type="Proteomes" id="UP000655588"/>
    </source>
</evidence>
<dbReference type="AlphaFoldDB" id="A0A833RQR2"/>
<dbReference type="Proteomes" id="UP000655588">
    <property type="component" value="Unassembled WGS sequence"/>
</dbReference>
<feature type="region of interest" description="Disordered" evidence="1">
    <location>
        <begin position="187"/>
        <end position="248"/>
    </location>
</feature>
<feature type="compositionally biased region" description="Basic and acidic residues" evidence="1">
    <location>
        <begin position="215"/>
        <end position="228"/>
    </location>
</feature>
<gene>
    <name evidence="2" type="ORF">E2986_09198</name>
</gene>
<keyword evidence="3" id="KW-1185">Reference proteome</keyword>
<accession>A0A833RQR2</accession>
<dbReference type="EMBL" id="WNWW01000909">
    <property type="protein sequence ID" value="KAF3420915.1"/>
    <property type="molecule type" value="Genomic_DNA"/>
</dbReference>
<comment type="caution">
    <text evidence="2">The sequence shown here is derived from an EMBL/GenBank/DDBJ whole genome shotgun (WGS) entry which is preliminary data.</text>
</comment>
<organism evidence="2 3">
    <name type="scientific">Frieseomelitta varia</name>
    <dbReference type="NCBI Taxonomy" id="561572"/>
    <lineage>
        <taxon>Eukaryota</taxon>
        <taxon>Metazoa</taxon>
        <taxon>Ecdysozoa</taxon>
        <taxon>Arthropoda</taxon>
        <taxon>Hexapoda</taxon>
        <taxon>Insecta</taxon>
        <taxon>Pterygota</taxon>
        <taxon>Neoptera</taxon>
        <taxon>Endopterygota</taxon>
        <taxon>Hymenoptera</taxon>
        <taxon>Apocrita</taxon>
        <taxon>Aculeata</taxon>
        <taxon>Apoidea</taxon>
        <taxon>Anthophila</taxon>
        <taxon>Apidae</taxon>
        <taxon>Frieseomelitta</taxon>
    </lineage>
</organism>
<evidence type="ECO:0000256" key="1">
    <source>
        <dbReference type="SAM" id="MobiDB-lite"/>
    </source>
</evidence>
<protein>
    <submittedName>
        <fullName evidence="2">Uncharacterized protein</fullName>
    </submittedName>
</protein>
<evidence type="ECO:0000313" key="2">
    <source>
        <dbReference type="EMBL" id="KAF3420915.1"/>
    </source>
</evidence>